<protein>
    <recommendedName>
        <fullName evidence="3">EF-hand domain-containing protein</fullName>
    </recommendedName>
</protein>
<dbReference type="PANTHER" id="PTHR23048:SF0">
    <property type="entry name" value="CALMODULIN LIKE 3"/>
    <property type="match status" value="1"/>
</dbReference>
<evidence type="ECO:0000313" key="4">
    <source>
        <dbReference type="EMBL" id="CAH1793505.1"/>
    </source>
</evidence>
<gene>
    <name evidence="4" type="ORF">OFUS_LOCUS18347</name>
</gene>
<dbReference type="AlphaFoldDB" id="A0A8S4PK20"/>
<dbReference type="InterPro" id="IPR002048">
    <property type="entry name" value="EF_hand_dom"/>
</dbReference>
<dbReference type="CDD" id="cd00051">
    <property type="entry name" value="EFh"/>
    <property type="match status" value="1"/>
</dbReference>
<dbReference type="Gene3D" id="1.10.238.10">
    <property type="entry name" value="EF-hand"/>
    <property type="match status" value="2"/>
</dbReference>
<accession>A0A8S4PK20</accession>
<dbReference type="PROSITE" id="PS00018">
    <property type="entry name" value="EF_HAND_1"/>
    <property type="match status" value="1"/>
</dbReference>
<dbReference type="GO" id="GO:0016460">
    <property type="term" value="C:myosin II complex"/>
    <property type="evidence" value="ECO:0007669"/>
    <property type="project" value="TreeGrafter"/>
</dbReference>
<dbReference type="GO" id="GO:0005509">
    <property type="term" value="F:calcium ion binding"/>
    <property type="evidence" value="ECO:0007669"/>
    <property type="project" value="InterPro"/>
</dbReference>
<keyword evidence="5" id="KW-1185">Reference proteome</keyword>
<keyword evidence="1" id="KW-0677">Repeat</keyword>
<evidence type="ECO:0000256" key="2">
    <source>
        <dbReference type="ARBA" id="ARBA00022837"/>
    </source>
</evidence>
<name>A0A8S4PK20_OWEFU</name>
<evidence type="ECO:0000256" key="1">
    <source>
        <dbReference type="ARBA" id="ARBA00022737"/>
    </source>
</evidence>
<proteinExistence type="predicted"/>
<feature type="domain" description="EF-hand" evidence="3">
    <location>
        <begin position="112"/>
        <end position="147"/>
    </location>
</feature>
<evidence type="ECO:0000259" key="3">
    <source>
        <dbReference type="PROSITE" id="PS50222"/>
    </source>
</evidence>
<dbReference type="Pfam" id="PF13499">
    <property type="entry name" value="EF-hand_7"/>
    <property type="match status" value="1"/>
</dbReference>
<feature type="non-terminal residue" evidence="4">
    <location>
        <position position="1"/>
    </location>
</feature>
<dbReference type="InterPro" id="IPR011992">
    <property type="entry name" value="EF-hand-dom_pair"/>
</dbReference>
<dbReference type="SUPFAM" id="SSF47473">
    <property type="entry name" value="EF-hand"/>
    <property type="match status" value="1"/>
</dbReference>
<dbReference type="InterPro" id="IPR018247">
    <property type="entry name" value="EF_Hand_1_Ca_BS"/>
</dbReference>
<keyword evidence="2" id="KW-0106">Calcium</keyword>
<dbReference type="SMART" id="SM00054">
    <property type="entry name" value="EFh"/>
    <property type="match status" value="2"/>
</dbReference>
<comment type="caution">
    <text evidence="4">The sequence shown here is derived from an EMBL/GenBank/DDBJ whole genome shotgun (WGS) entry which is preliminary data.</text>
</comment>
<reference evidence="4" key="1">
    <citation type="submission" date="2022-03" db="EMBL/GenBank/DDBJ databases">
        <authorList>
            <person name="Martin C."/>
        </authorList>
    </citation>
    <scope>NUCLEOTIDE SEQUENCE</scope>
</reference>
<dbReference type="OrthoDB" id="26525at2759"/>
<dbReference type="InterPro" id="IPR050230">
    <property type="entry name" value="CALM/Myosin/TropC-like"/>
</dbReference>
<dbReference type="EMBL" id="CAIIXF020000009">
    <property type="protein sequence ID" value="CAH1793505.1"/>
    <property type="molecule type" value="Genomic_DNA"/>
</dbReference>
<sequence>PLYNISGSQYLGLLKFFNSYQRNNVLGKQELRAILSRRDIKPTDTELQQMIDSISVESSGISFQAFVDYISVSPRLRDQEKDYSAVFSIFDRSGNGEISRGELTIVLVKMGRRYTEANAILEACDKNKDGKIQYDEFIEVMKKKTFDDIDVKPIALGY</sequence>
<dbReference type="PROSITE" id="PS50222">
    <property type="entry name" value="EF_HAND_2"/>
    <property type="match status" value="1"/>
</dbReference>
<dbReference type="Proteomes" id="UP000749559">
    <property type="component" value="Unassembled WGS sequence"/>
</dbReference>
<organism evidence="4 5">
    <name type="scientific">Owenia fusiformis</name>
    <name type="common">Polychaete worm</name>
    <dbReference type="NCBI Taxonomy" id="6347"/>
    <lineage>
        <taxon>Eukaryota</taxon>
        <taxon>Metazoa</taxon>
        <taxon>Spiralia</taxon>
        <taxon>Lophotrochozoa</taxon>
        <taxon>Annelida</taxon>
        <taxon>Polychaeta</taxon>
        <taxon>Sedentaria</taxon>
        <taxon>Canalipalpata</taxon>
        <taxon>Sabellida</taxon>
        <taxon>Oweniida</taxon>
        <taxon>Oweniidae</taxon>
        <taxon>Owenia</taxon>
    </lineage>
</organism>
<evidence type="ECO:0000313" key="5">
    <source>
        <dbReference type="Proteomes" id="UP000749559"/>
    </source>
</evidence>
<dbReference type="PANTHER" id="PTHR23048">
    <property type="entry name" value="MYOSIN LIGHT CHAIN 1, 3"/>
    <property type="match status" value="1"/>
</dbReference>
<dbReference type="FunFam" id="1.10.238.10:FF:000003">
    <property type="entry name" value="Calmodulin A"/>
    <property type="match status" value="1"/>
</dbReference>